<dbReference type="GO" id="GO:0007606">
    <property type="term" value="P:sensory perception of chemical stimulus"/>
    <property type="evidence" value="ECO:0007669"/>
    <property type="project" value="UniProtKB-UniRule"/>
</dbReference>
<gene>
    <name evidence="7" type="ORF">CAEBREN_30518</name>
</gene>
<dbReference type="SUPFAM" id="SSF81321">
    <property type="entry name" value="Family A G protein-coupled receptor-like"/>
    <property type="match status" value="1"/>
</dbReference>
<organism evidence="8">
    <name type="scientific">Caenorhabditis brenneri</name>
    <name type="common">Nematode worm</name>
    <dbReference type="NCBI Taxonomy" id="135651"/>
    <lineage>
        <taxon>Eukaryota</taxon>
        <taxon>Metazoa</taxon>
        <taxon>Ecdysozoa</taxon>
        <taxon>Nematoda</taxon>
        <taxon>Chromadorea</taxon>
        <taxon>Rhabditida</taxon>
        <taxon>Rhabditina</taxon>
        <taxon>Rhabditomorpha</taxon>
        <taxon>Rhabditoidea</taxon>
        <taxon>Rhabditidae</taxon>
        <taxon>Peloderinae</taxon>
        <taxon>Caenorhabditis</taxon>
    </lineage>
</organism>
<comment type="subcellular location">
    <subcellularLocation>
        <location evidence="1">Membrane</location>
        <topology evidence="1">Multi-pass membrane protein</topology>
    </subcellularLocation>
</comment>
<dbReference type="Pfam" id="PF02118">
    <property type="entry name" value="Srg"/>
    <property type="match status" value="1"/>
</dbReference>
<keyword evidence="4 6" id="KW-1133">Transmembrane helix</keyword>
<evidence type="ECO:0000256" key="1">
    <source>
        <dbReference type="ARBA" id="ARBA00004141"/>
    </source>
</evidence>
<evidence type="ECO:0000256" key="3">
    <source>
        <dbReference type="ARBA" id="ARBA00022692"/>
    </source>
</evidence>
<dbReference type="Proteomes" id="UP000008068">
    <property type="component" value="Unassembled WGS sequence"/>
</dbReference>
<dbReference type="EMBL" id="GL379794">
    <property type="protein sequence ID" value="EGT57995.1"/>
    <property type="molecule type" value="Genomic_DNA"/>
</dbReference>
<dbReference type="AlphaFoldDB" id="G0MGZ5"/>
<name>G0MGZ5_CAEBE</name>
<proteinExistence type="inferred from homology"/>
<feature type="transmembrane region" description="Helical" evidence="6">
    <location>
        <begin position="250"/>
        <end position="273"/>
    </location>
</feature>
<dbReference type="HOGENOM" id="CLU_069704_1_1_1"/>
<keyword evidence="8" id="KW-1185">Reference proteome</keyword>
<feature type="transmembrane region" description="Helical" evidence="6">
    <location>
        <begin position="178"/>
        <end position="198"/>
    </location>
</feature>
<keyword evidence="5 6" id="KW-0472">Membrane</keyword>
<dbReference type="GO" id="GO:0004888">
    <property type="term" value="F:transmembrane signaling receptor activity"/>
    <property type="evidence" value="ECO:0007669"/>
    <property type="project" value="InterPro"/>
</dbReference>
<evidence type="ECO:0000313" key="7">
    <source>
        <dbReference type="EMBL" id="EGT57995.1"/>
    </source>
</evidence>
<feature type="transmembrane region" description="Helical" evidence="6">
    <location>
        <begin position="90"/>
        <end position="108"/>
    </location>
</feature>
<evidence type="ECO:0000256" key="4">
    <source>
        <dbReference type="ARBA" id="ARBA00022989"/>
    </source>
</evidence>
<dbReference type="Gene3D" id="1.20.1070.10">
    <property type="entry name" value="Rhodopsin 7-helix transmembrane proteins"/>
    <property type="match status" value="1"/>
</dbReference>
<comment type="similarity">
    <text evidence="2 6">Belongs to the nematode receptor-like protein srg family.</text>
</comment>
<dbReference type="InterPro" id="IPR000609">
    <property type="entry name" value="7TM_GPCR_serpentine_rcpt_Srg"/>
</dbReference>
<dbReference type="PANTHER" id="PTHR31552:SF13">
    <property type="entry name" value="SERPENTINE RECEPTOR CLASS GAMMA"/>
    <property type="match status" value="1"/>
</dbReference>
<evidence type="ECO:0000256" key="6">
    <source>
        <dbReference type="RuleBase" id="RU280813"/>
    </source>
</evidence>
<dbReference type="STRING" id="135651.G0MGZ5"/>
<accession>G0MGZ5</accession>
<evidence type="ECO:0000313" key="8">
    <source>
        <dbReference type="Proteomes" id="UP000008068"/>
    </source>
</evidence>
<reference evidence="8" key="1">
    <citation type="submission" date="2011-07" db="EMBL/GenBank/DDBJ databases">
        <authorList>
            <consortium name="Caenorhabditis brenneri Sequencing and Analysis Consortium"/>
            <person name="Wilson R.K."/>
        </authorList>
    </citation>
    <scope>NUCLEOTIDE SEQUENCE [LARGE SCALE GENOMIC DNA]</scope>
    <source>
        <strain evidence="8">PB2801</strain>
    </source>
</reference>
<feature type="transmembrane region" description="Helical" evidence="6">
    <location>
        <begin position="129"/>
        <end position="149"/>
    </location>
</feature>
<dbReference type="eggNOG" id="ENOG502TFQS">
    <property type="taxonomic scope" value="Eukaryota"/>
</dbReference>
<keyword evidence="3 6" id="KW-0812">Transmembrane</keyword>
<feature type="transmembrane region" description="Helical" evidence="6">
    <location>
        <begin position="39"/>
        <end position="60"/>
    </location>
</feature>
<dbReference type="GO" id="GO:0016020">
    <property type="term" value="C:membrane"/>
    <property type="evidence" value="ECO:0007669"/>
    <property type="project" value="UniProtKB-SubCell"/>
</dbReference>
<protein>
    <recommendedName>
        <fullName evidence="6">Serpentine receptor class gamma</fullName>
    </recommendedName>
</protein>
<sequence length="301" mass="34692">MSILSISFFSVEILALILSLMQFYLVVRNRKNIFIASFYRLYIIDSIGNLLTWLNAVYLLRLSTIVSPTSPFSFLYLGFGEELPRISQSLSYFFAYVQYTLTATIALNRWSVMVLNPAKYEKIWLSTRALLTIAGILLVPMFDAGRFFWYKTTTTFDEEAQQFVFSSEMTLRNQFKFLIFYMPISTAIGLIMNILCFVRYSKLRSLLSNQSQRRDGHLAATSLATCIVQLCGCILSIIRYFGEDKLAESYLMLILPYVSSTLTWFQSVMLFVLSGNMRKEMKKLVLCQKEPTIMVNPANIH</sequence>
<feature type="transmembrane region" description="Helical" evidence="6">
    <location>
        <begin position="6"/>
        <end position="27"/>
    </location>
</feature>
<feature type="transmembrane region" description="Helical" evidence="6">
    <location>
        <begin position="218"/>
        <end position="238"/>
    </location>
</feature>
<evidence type="ECO:0000256" key="5">
    <source>
        <dbReference type="ARBA" id="ARBA00023136"/>
    </source>
</evidence>
<dbReference type="InParanoid" id="G0MGZ5"/>
<dbReference type="PANTHER" id="PTHR31552">
    <property type="entry name" value="SERPENTINE RECEPTOR CLASS GAMMA"/>
    <property type="match status" value="1"/>
</dbReference>
<evidence type="ECO:0000256" key="2">
    <source>
        <dbReference type="ARBA" id="ARBA00005692"/>
    </source>
</evidence>